<gene>
    <name evidence="4" type="ORF">PPNO1_LOCUS119</name>
</gene>
<dbReference type="Gene3D" id="3.40.50.11210">
    <property type="entry name" value="Rap/Ran-GAP"/>
    <property type="match status" value="1"/>
</dbReference>
<dbReference type="GO" id="GO:0051056">
    <property type="term" value="P:regulation of small GTPase mediated signal transduction"/>
    <property type="evidence" value="ECO:0007669"/>
    <property type="project" value="InterPro"/>
</dbReference>
<sequence>MAALEHLRNGAPSERIAAAASLRHANLSQLFIFITEVIKSSFSVADDNAVCNLIDTLMMICMSTSVQDDLRACISVLNAIVTFGSLPSEHAWTTLSILCKSHNGQLTVRILLDILRTGPVDGVKDMDLNREIRGALCVIRKLLSKSAEKGYPTVPFALLVDGLATTVKATSSVKAQYEILKLINLLFDAGNGTLHPVAVEEDWTALLNVASECSKSATIPILQANLQTGPRGIQTSLSSSSLSSTSSKDEPEKPEESNGIEILRLITQLEALMLRGSSVVFIPRQTVVRFFSSVHTILPDSAANVVLDYFQEFRCCSPSDTEWEENLKLVVQAFFSNRSRSSATRVRALNTITDAYEIMDLVHDGSHDFIPVLVRTILADVAEEDDMQVLEAVVNLMGSIAVSSDMELFNYIIDALKGVVLSEKIKSPISPSSAQAQPPVTPTTPDQPDPKPGMSTANVVTRGYAKLFMRLMDADAAKSVEIFNLLVNIAKAAHCEVDARLTAMKLLFRLRSDWANRVFLTVHLETDTLAAALYRTEESLKVKQESAPQPSRLSRGELGTGTISRTTRGKSFSQPQPHERGYPTRSASGAKPPGPGPKYQPMWWHPDADALPEEASSSVSPVLVSYIDDATTQGENQGARQTQLDFASWLDALLQVTQQACDWEIYSFLIVHLPAQLSNHSVFRGAIKQVQEIRRVLCDVIRANSFQEPPRQRPTTHPLQVLQRMAQIITQPQVAMHVLEFLSGLCRMPHLYSNFREDEWRIVFGIAFRYLQYVRDKKQSHRNSVANGDVSAATPGSDPAAAAAARSSSADDLPQYVHALAYHVITYWFLALKLPDRASQVGWIAKNLFTDIEDPQSEEQAVITMDFMRRVAYSDADDSAEDPLFTTDMFGEILKKSWVVGNSIITIKQATGSGWAQVTKRQPSGIRKGRPLSTAAYGQTGNLYVLPSHLLVQMMSPVPQTVEAFKPVPLPDDEAVQRAIRLFDMISTVDGHKIGFLNGLGFLTKLKGATFNTQGLDKEHGVDGEYTFAWRDRVSEIVFHVTTQMPTNLERDPQCIYKKRHIGNDYVNIIFNDSGLPFEFNTFPSEFNFVNIVITPESRTTFLARRERSNDSSTAHSPFYRVKVMSKPGFPASLRPGRPRWRHAGVGPLECHDAGRAFAAGEHGQGQLCELPSVVGGHLLTNTSDQPSHRSSVASTGTSDTETVATVSGGLEAVVEAVDFSRWA</sequence>
<feature type="region of interest" description="Disordered" evidence="2">
    <location>
        <begin position="1180"/>
        <end position="1201"/>
    </location>
</feature>
<dbReference type="AlphaFoldDB" id="A0A9P1GUL5"/>
<dbReference type="OrthoDB" id="19311at2759"/>
<name>A0A9P1GUL5_9PEZI</name>
<feature type="region of interest" description="Disordered" evidence="2">
    <location>
        <begin position="539"/>
        <end position="605"/>
    </location>
</feature>
<accession>A0A9P1GUL5</accession>
<evidence type="ECO:0000313" key="5">
    <source>
        <dbReference type="Proteomes" id="UP000838763"/>
    </source>
</evidence>
<protein>
    <recommendedName>
        <fullName evidence="3">Rap-GAP domain-containing protein</fullName>
    </recommendedName>
</protein>
<feature type="region of interest" description="Disordered" evidence="2">
    <location>
        <begin position="785"/>
        <end position="805"/>
    </location>
</feature>
<dbReference type="InterPro" id="IPR035974">
    <property type="entry name" value="Rap/Ran-GAP_sf"/>
</dbReference>
<dbReference type="Pfam" id="PF11864">
    <property type="entry name" value="DUF3384"/>
    <property type="match status" value="1"/>
</dbReference>
<feature type="compositionally biased region" description="Pro residues" evidence="2">
    <location>
        <begin position="439"/>
        <end position="451"/>
    </location>
</feature>
<dbReference type="GO" id="GO:0005634">
    <property type="term" value="C:nucleus"/>
    <property type="evidence" value="ECO:0007669"/>
    <property type="project" value="InterPro"/>
</dbReference>
<reference evidence="4" key="1">
    <citation type="submission" date="2022-11" db="EMBL/GenBank/DDBJ databases">
        <authorList>
            <person name="Scott C."/>
            <person name="Bruce N."/>
        </authorList>
    </citation>
    <scope>NUCLEOTIDE SEQUENCE</scope>
</reference>
<dbReference type="PROSITE" id="PS50085">
    <property type="entry name" value="RAPGAP"/>
    <property type="match status" value="1"/>
</dbReference>
<evidence type="ECO:0000256" key="2">
    <source>
        <dbReference type="SAM" id="MobiDB-lite"/>
    </source>
</evidence>
<proteinExistence type="predicted"/>
<dbReference type="Proteomes" id="UP000838763">
    <property type="component" value="Unassembled WGS sequence"/>
</dbReference>
<dbReference type="SUPFAM" id="SSF48371">
    <property type="entry name" value="ARM repeat"/>
    <property type="match status" value="1"/>
</dbReference>
<feature type="domain" description="Rap-GAP" evidence="3">
    <location>
        <begin position="948"/>
        <end position="1204"/>
    </location>
</feature>
<dbReference type="SUPFAM" id="SSF111347">
    <property type="entry name" value="Rap/Ran-GAP"/>
    <property type="match status" value="1"/>
</dbReference>
<dbReference type="InterPro" id="IPR000331">
    <property type="entry name" value="Rap/Ran_GAP_dom"/>
</dbReference>
<feature type="compositionally biased region" description="Basic and acidic residues" evidence="2">
    <location>
        <begin position="247"/>
        <end position="256"/>
    </location>
</feature>
<dbReference type="Pfam" id="PF03542">
    <property type="entry name" value="Tuberin"/>
    <property type="match status" value="1"/>
</dbReference>
<keyword evidence="1" id="KW-0343">GTPase activation</keyword>
<dbReference type="InterPro" id="IPR018515">
    <property type="entry name" value="Tuberin-type_domain"/>
</dbReference>
<organism evidence="4 5">
    <name type="scientific">Parascedosporium putredinis</name>
    <dbReference type="NCBI Taxonomy" id="1442378"/>
    <lineage>
        <taxon>Eukaryota</taxon>
        <taxon>Fungi</taxon>
        <taxon>Dikarya</taxon>
        <taxon>Ascomycota</taxon>
        <taxon>Pezizomycotina</taxon>
        <taxon>Sordariomycetes</taxon>
        <taxon>Hypocreomycetidae</taxon>
        <taxon>Microascales</taxon>
        <taxon>Microascaceae</taxon>
        <taxon>Parascedosporium</taxon>
    </lineage>
</organism>
<comment type="caution">
    <text evidence="4">The sequence shown here is derived from an EMBL/GenBank/DDBJ whole genome shotgun (WGS) entry which is preliminary data.</text>
</comment>
<dbReference type="InterPro" id="IPR003913">
    <property type="entry name" value="Tuberin"/>
</dbReference>
<evidence type="ECO:0000259" key="3">
    <source>
        <dbReference type="PROSITE" id="PS50085"/>
    </source>
</evidence>
<dbReference type="GO" id="GO:0005096">
    <property type="term" value="F:GTPase activator activity"/>
    <property type="evidence" value="ECO:0007669"/>
    <property type="project" value="UniProtKB-KW"/>
</dbReference>
<feature type="compositionally biased region" description="Low complexity" evidence="2">
    <location>
        <begin position="791"/>
        <end position="805"/>
    </location>
</feature>
<dbReference type="PRINTS" id="PR01431">
    <property type="entry name" value="TUBERIN"/>
</dbReference>
<evidence type="ECO:0000313" key="4">
    <source>
        <dbReference type="EMBL" id="CAI4210314.1"/>
    </source>
</evidence>
<dbReference type="GO" id="GO:0033596">
    <property type="term" value="C:TSC1-TSC2 complex"/>
    <property type="evidence" value="ECO:0007669"/>
    <property type="project" value="InterPro"/>
</dbReference>
<dbReference type="InterPro" id="IPR024584">
    <property type="entry name" value="Tuberin_N"/>
</dbReference>
<dbReference type="PANTHER" id="PTHR10063">
    <property type="entry name" value="TUBERIN"/>
    <property type="match status" value="1"/>
</dbReference>
<feature type="compositionally biased region" description="Low complexity" evidence="2">
    <location>
        <begin position="429"/>
        <end position="438"/>
    </location>
</feature>
<dbReference type="PANTHER" id="PTHR10063:SF0">
    <property type="entry name" value="TUBERIN"/>
    <property type="match status" value="1"/>
</dbReference>
<dbReference type="EMBL" id="CALLCH030000001">
    <property type="protein sequence ID" value="CAI4210314.1"/>
    <property type="molecule type" value="Genomic_DNA"/>
</dbReference>
<feature type="compositionally biased region" description="Low complexity" evidence="2">
    <location>
        <begin position="235"/>
        <end position="246"/>
    </location>
</feature>
<dbReference type="InterPro" id="IPR016024">
    <property type="entry name" value="ARM-type_fold"/>
</dbReference>
<evidence type="ECO:0000256" key="1">
    <source>
        <dbReference type="ARBA" id="ARBA00022468"/>
    </source>
</evidence>
<feature type="compositionally biased region" description="Polar residues" evidence="2">
    <location>
        <begin position="561"/>
        <end position="576"/>
    </location>
</feature>
<dbReference type="Pfam" id="PF02145">
    <property type="entry name" value="Rap_GAP"/>
    <property type="match status" value="1"/>
</dbReference>
<keyword evidence="5" id="KW-1185">Reference proteome</keyword>
<dbReference type="GO" id="GO:0032007">
    <property type="term" value="P:negative regulation of TOR signaling"/>
    <property type="evidence" value="ECO:0007669"/>
    <property type="project" value="InterPro"/>
</dbReference>
<feature type="region of interest" description="Disordered" evidence="2">
    <location>
        <begin position="429"/>
        <end position="456"/>
    </location>
</feature>
<dbReference type="InterPro" id="IPR027107">
    <property type="entry name" value="Tuberin/Ral-act_asu"/>
</dbReference>
<feature type="region of interest" description="Disordered" evidence="2">
    <location>
        <begin position="233"/>
        <end position="257"/>
    </location>
</feature>